<evidence type="ECO:0000313" key="3">
    <source>
        <dbReference type="Proteomes" id="UP001443914"/>
    </source>
</evidence>
<proteinExistence type="predicted"/>
<organism evidence="2 3">
    <name type="scientific">Saponaria officinalis</name>
    <name type="common">Common soapwort</name>
    <name type="synonym">Lychnis saponaria</name>
    <dbReference type="NCBI Taxonomy" id="3572"/>
    <lineage>
        <taxon>Eukaryota</taxon>
        <taxon>Viridiplantae</taxon>
        <taxon>Streptophyta</taxon>
        <taxon>Embryophyta</taxon>
        <taxon>Tracheophyta</taxon>
        <taxon>Spermatophyta</taxon>
        <taxon>Magnoliopsida</taxon>
        <taxon>eudicotyledons</taxon>
        <taxon>Gunneridae</taxon>
        <taxon>Pentapetalae</taxon>
        <taxon>Caryophyllales</taxon>
        <taxon>Caryophyllaceae</taxon>
        <taxon>Caryophylleae</taxon>
        <taxon>Saponaria</taxon>
    </lineage>
</organism>
<feature type="coiled-coil region" evidence="1">
    <location>
        <begin position="69"/>
        <end position="96"/>
    </location>
</feature>
<dbReference type="AlphaFoldDB" id="A0AAW1GLK3"/>
<protein>
    <submittedName>
        <fullName evidence="2">Uncharacterized protein</fullName>
    </submittedName>
</protein>
<dbReference type="EMBL" id="JBDFQZ010000014">
    <property type="protein sequence ID" value="KAK9664540.1"/>
    <property type="molecule type" value="Genomic_DNA"/>
</dbReference>
<keyword evidence="3" id="KW-1185">Reference proteome</keyword>
<evidence type="ECO:0000313" key="2">
    <source>
        <dbReference type="EMBL" id="KAK9664540.1"/>
    </source>
</evidence>
<name>A0AAW1GLK3_SAPOF</name>
<accession>A0AAW1GLK3</accession>
<evidence type="ECO:0000256" key="1">
    <source>
        <dbReference type="SAM" id="Coils"/>
    </source>
</evidence>
<keyword evidence="1" id="KW-0175">Coiled coil</keyword>
<dbReference type="Proteomes" id="UP001443914">
    <property type="component" value="Unassembled WGS sequence"/>
</dbReference>
<reference evidence="2" key="1">
    <citation type="submission" date="2024-03" db="EMBL/GenBank/DDBJ databases">
        <title>WGS assembly of Saponaria officinalis var. Norfolk2.</title>
        <authorList>
            <person name="Jenkins J."/>
            <person name="Shu S."/>
            <person name="Grimwood J."/>
            <person name="Barry K."/>
            <person name="Goodstein D."/>
            <person name="Schmutz J."/>
            <person name="Leebens-Mack J."/>
            <person name="Osbourn A."/>
        </authorList>
    </citation>
    <scope>NUCLEOTIDE SEQUENCE [LARGE SCALE GENOMIC DNA]</scope>
    <source>
        <strain evidence="2">JIC</strain>
    </source>
</reference>
<gene>
    <name evidence="2" type="ORF">RND81_14G049900</name>
</gene>
<comment type="caution">
    <text evidence="2">The sequence shown here is derived from an EMBL/GenBank/DDBJ whole genome shotgun (WGS) entry which is preliminary data.</text>
</comment>
<sequence>MSTYRRDINTIQREIFKIRDNAQPFEERLSTIFPETVYQNMLLCDPPLTMLANIINGTGEEVISAPIIHNFSEANRDAKKEELSKLRREIVDLINRLLAVMKWHPLQDLLSGYRRVFQPRNKMYFLDVYDEVTMEDELEYQRLQDEPTYYYQNSSDESEP</sequence>